<dbReference type="EMBL" id="JANPWB010000003">
    <property type="protein sequence ID" value="KAJ1200681.1"/>
    <property type="molecule type" value="Genomic_DNA"/>
</dbReference>
<organism evidence="2 3">
    <name type="scientific">Pleurodeles waltl</name>
    <name type="common">Iberian ribbed newt</name>
    <dbReference type="NCBI Taxonomy" id="8319"/>
    <lineage>
        <taxon>Eukaryota</taxon>
        <taxon>Metazoa</taxon>
        <taxon>Chordata</taxon>
        <taxon>Craniata</taxon>
        <taxon>Vertebrata</taxon>
        <taxon>Euteleostomi</taxon>
        <taxon>Amphibia</taxon>
        <taxon>Batrachia</taxon>
        <taxon>Caudata</taxon>
        <taxon>Salamandroidea</taxon>
        <taxon>Salamandridae</taxon>
        <taxon>Pleurodelinae</taxon>
        <taxon>Pleurodeles</taxon>
    </lineage>
</organism>
<evidence type="ECO:0000313" key="3">
    <source>
        <dbReference type="Proteomes" id="UP001066276"/>
    </source>
</evidence>
<keyword evidence="3" id="KW-1185">Reference proteome</keyword>
<evidence type="ECO:0000256" key="1">
    <source>
        <dbReference type="SAM" id="MobiDB-lite"/>
    </source>
</evidence>
<accession>A0AAV7VK29</accession>
<evidence type="ECO:0000313" key="2">
    <source>
        <dbReference type="EMBL" id="KAJ1200681.1"/>
    </source>
</evidence>
<name>A0AAV7VK29_PLEWA</name>
<reference evidence="2" key="1">
    <citation type="journal article" date="2022" name="bioRxiv">
        <title>Sequencing and chromosome-scale assembly of the giantPleurodeles waltlgenome.</title>
        <authorList>
            <person name="Brown T."/>
            <person name="Elewa A."/>
            <person name="Iarovenko S."/>
            <person name="Subramanian E."/>
            <person name="Araus A.J."/>
            <person name="Petzold A."/>
            <person name="Susuki M."/>
            <person name="Suzuki K.-i.T."/>
            <person name="Hayashi T."/>
            <person name="Toyoda A."/>
            <person name="Oliveira C."/>
            <person name="Osipova E."/>
            <person name="Leigh N.D."/>
            <person name="Simon A."/>
            <person name="Yun M.H."/>
        </authorList>
    </citation>
    <scope>NUCLEOTIDE SEQUENCE</scope>
    <source>
        <strain evidence="2">20211129_DDA</strain>
        <tissue evidence="2">Liver</tissue>
    </source>
</reference>
<feature type="region of interest" description="Disordered" evidence="1">
    <location>
        <begin position="1"/>
        <end position="30"/>
    </location>
</feature>
<dbReference type="AlphaFoldDB" id="A0AAV7VK29"/>
<gene>
    <name evidence="2" type="ORF">NDU88_004502</name>
</gene>
<dbReference type="Proteomes" id="UP001066276">
    <property type="component" value="Chromosome 2_1"/>
</dbReference>
<sequence length="100" mass="11062">MRAAARNTTFGDERSRTPRASPSPPFTRPCPDLKQEAAACPYLEGTAECSGSRHPQGHRSCCKLTRERVRRHSATPLTRLTARVCSRRSPPLAAQRPSAY</sequence>
<protein>
    <submittedName>
        <fullName evidence="2">Uncharacterized protein</fullName>
    </submittedName>
</protein>
<feature type="compositionally biased region" description="Polar residues" evidence="1">
    <location>
        <begin position="1"/>
        <end position="10"/>
    </location>
</feature>
<comment type="caution">
    <text evidence="2">The sequence shown here is derived from an EMBL/GenBank/DDBJ whole genome shotgun (WGS) entry which is preliminary data.</text>
</comment>
<proteinExistence type="predicted"/>